<sequence>MAGRVLHEVLQGRFRLIVAQFPSGEPTPVHAHSRWGLECGWSGRERFTVYRRVDDGFDDSNAKLEVFSDHHIERGDLGYWYDSPRNIHRQWAEGDDPSCVVILMGGDGGRDGTFNIEKGTFQPT</sequence>
<dbReference type="Gene3D" id="2.60.120.10">
    <property type="entry name" value="Jelly Rolls"/>
    <property type="match status" value="1"/>
</dbReference>
<protein>
    <recommendedName>
        <fullName evidence="2">Cupin 2 conserved barrel domain-containing protein</fullName>
    </recommendedName>
</protein>
<accession>A0A381ZYL7</accession>
<evidence type="ECO:0000313" key="1">
    <source>
        <dbReference type="EMBL" id="SVA94204.1"/>
    </source>
</evidence>
<evidence type="ECO:0008006" key="2">
    <source>
        <dbReference type="Google" id="ProtNLM"/>
    </source>
</evidence>
<name>A0A381ZYL7_9ZZZZ</name>
<organism evidence="1">
    <name type="scientific">marine metagenome</name>
    <dbReference type="NCBI Taxonomy" id="408172"/>
    <lineage>
        <taxon>unclassified sequences</taxon>
        <taxon>metagenomes</taxon>
        <taxon>ecological metagenomes</taxon>
    </lineage>
</organism>
<dbReference type="SUPFAM" id="SSF51182">
    <property type="entry name" value="RmlC-like cupins"/>
    <property type="match status" value="1"/>
</dbReference>
<dbReference type="EMBL" id="UINC01023141">
    <property type="protein sequence ID" value="SVA94204.1"/>
    <property type="molecule type" value="Genomic_DNA"/>
</dbReference>
<gene>
    <name evidence="1" type="ORF">METZ01_LOCUS147058</name>
</gene>
<reference evidence="1" key="1">
    <citation type="submission" date="2018-05" db="EMBL/GenBank/DDBJ databases">
        <authorList>
            <person name="Lanie J.A."/>
            <person name="Ng W.-L."/>
            <person name="Kazmierczak K.M."/>
            <person name="Andrzejewski T.M."/>
            <person name="Davidsen T.M."/>
            <person name="Wayne K.J."/>
            <person name="Tettelin H."/>
            <person name="Glass J.I."/>
            <person name="Rusch D."/>
            <person name="Podicherti R."/>
            <person name="Tsui H.-C.T."/>
            <person name="Winkler M.E."/>
        </authorList>
    </citation>
    <scope>NUCLEOTIDE SEQUENCE</scope>
</reference>
<proteinExistence type="predicted"/>
<dbReference type="InterPro" id="IPR011051">
    <property type="entry name" value="RmlC_Cupin_sf"/>
</dbReference>
<dbReference type="AlphaFoldDB" id="A0A381ZYL7"/>
<dbReference type="InterPro" id="IPR014710">
    <property type="entry name" value="RmlC-like_jellyroll"/>
</dbReference>